<feature type="compositionally biased region" description="Acidic residues" evidence="6">
    <location>
        <begin position="846"/>
        <end position="855"/>
    </location>
</feature>
<evidence type="ECO:0000256" key="5">
    <source>
        <dbReference type="ARBA" id="ARBA00023136"/>
    </source>
</evidence>
<name>A0A2N0ZN25_9BACI</name>
<keyword evidence="4 7" id="KW-1133">Transmembrane helix</keyword>
<evidence type="ECO:0000256" key="3">
    <source>
        <dbReference type="ARBA" id="ARBA00022692"/>
    </source>
</evidence>
<evidence type="ECO:0000256" key="7">
    <source>
        <dbReference type="SAM" id="Phobius"/>
    </source>
</evidence>
<comment type="caution">
    <text evidence="9">The sequence shown here is derived from an EMBL/GenBank/DDBJ whole genome shotgun (WGS) entry which is preliminary data.</text>
</comment>
<evidence type="ECO:0000256" key="2">
    <source>
        <dbReference type="ARBA" id="ARBA00022475"/>
    </source>
</evidence>
<dbReference type="Proteomes" id="UP000233343">
    <property type="component" value="Unassembled WGS sequence"/>
</dbReference>
<keyword evidence="10" id="KW-1185">Reference proteome</keyword>
<organism evidence="9 10">
    <name type="scientific">Cytobacillus horneckiae</name>
    <dbReference type="NCBI Taxonomy" id="549687"/>
    <lineage>
        <taxon>Bacteria</taxon>
        <taxon>Bacillati</taxon>
        <taxon>Bacillota</taxon>
        <taxon>Bacilli</taxon>
        <taxon>Bacillales</taxon>
        <taxon>Bacillaceae</taxon>
        <taxon>Cytobacillus</taxon>
    </lineage>
</organism>
<comment type="subcellular location">
    <subcellularLocation>
        <location evidence="1">Cell membrane</location>
        <topology evidence="1">Multi-pass membrane protein</topology>
    </subcellularLocation>
</comment>
<dbReference type="AlphaFoldDB" id="A0A2N0ZN25"/>
<evidence type="ECO:0000256" key="6">
    <source>
        <dbReference type="SAM" id="MobiDB-lite"/>
    </source>
</evidence>
<dbReference type="PANTHER" id="PTHR37937">
    <property type="entry name" value="CONJUGATIVE TRANSFER: DNA TRANSPORT"/>
    <property type="match status" value="1"/>
</dbReference>
<dbReference type="InterPro" id="IPR027417">
    <property type="entry name" value="P-loop_NTPase"/>
</dbReference>
<evidence type="ECO:0000256" key="1">
    <source>
        <dbReference type="ARBA" id="ARBA00004651"/>
    </source>
</evidence>
<feature type="domain" description="TraD/TraG TraM recognition site" evidence="8">
    <location>
        <begin position="533"/>
        <end position="647"/>
    </location>
</feature>
<sequence length="893" mass="102569">MRFGLILVALIMRWVTKLLFGLVKLIVFIFGHLIKAILGKYMDFSNNSKNEDLTWNMNGVAYILLFSSYSVAAVFGFLRLYFGKADGLGDWILFFLSIPILLAFKQSAFIENMPLLRKEKEKIEQGERKIDYLSFLSLVIPFVTSMLAGSIIAMRILYPSYPTIALVIVAILFFGLLSYLAIRLTGLSAKEIVEQSLEEVNEGKVIEWSETEKKSSFDELSHIEEKELRELVRIQQSKEKADLDIIDTAQTKKQPRSARIAIPENSRLQHMQLLGPTGTGKSVLLLNMIIQDLTHPKVGLCVVEPFADLAYKAAVISKKIGRAYYYINPDYEFTHSFNPLDGDDINNIAEANAEAFVAGLGKETPVFYRDTQSEALVMAIRCLKEVKGDNATYFDIYDLLRPSGAGYRKKVMQQLEDKGKEALLIQLRDYHDTFANEKTEARGQQYYKGLFVYLSKITQNEKMAKIICQKSTFSIREAFDKGEVILVSTGFHVLGSQLSSTLGRLIAVLLKNEAFYRNKFEENEREKLPLIAMYMDEFQNYLFNATKQVFEMARKTRFSMCIAHQDLSQLRAESPELEKVIYNNSRQKIVYGGIDYDDCQLIAKQAGEEYREIKGTGVDKWNPFDIRHNFQEQKREIITGAQIYNLPAFNPVTFTPGKVFCKFVINNEQEIFDDGKGGLRNFFIGLVKPMFPKSFFKEEEGFILNEDLAKPSSDVNIHEKKEKVSSTPKKDITDLESYKKEEDEEIKIEQLLNEDINWENSEKIALNILETNDNKFDIHYNDIEIIQNDVFETEITEETSDYLSEDSVLPEELSREVEEFQLDDSNLNEMEELLLQEYQQELTSDTVEETNETNDDITKNKKETKVQEDKVAQSNKEQVDDSDFLEELFAETS</sequence>
<dbReference type="Gene3D" id="3.40.50.300">
    <property type="entry name" value="P-loop containing nucleotide triphosphate hydrolases"/>
    <property type="match status" value="2"/>
</dbReference>
<protein>
    <recommendedName>
        <fullName evidence="8">TraD/TraG TraM recognition site domain-containing protein</fullName>
    </recommendedName>
</protein>
<accession>A0A2N0ZN25</accession>
<feature type="transmembrane region" description="Helical" evidence="7">
    <location>
        <begin position="18"/>
        <end position="38"/>
    </location>
</feature>
<evidence type="ECO:0000259" key="8">
    <source>
        <dbReference type="Pfam" id="PF12696"/>
    </source>
</evidence>
<keyword evidence="5 7" id="KW-0472">Membrane</keyword>
<dbReference type="Pfam" id="PF12696">
    <property type="entry name" value="TraG-D_C"/>
    <property type="match status" value="1"/>
</dbReference>
<dbReference type="RefSeq" id="WP_101226212.1">
    <property type="nucleotide sequence ID" value="NZ_JARSFA010000023.1"/>
</dbReference>
<reference evidence="9 10" key="1">
    <citation type="journal article" date="2010" name="Int. J. Syst. Evol. Microbiol.">
        <title>Bacillus horneckiae sp. nov., isolated from a spacecraft-assembly clean room.</title>
        <authorList>
            <person name="Vaishampayan P."/>
            <person name="Probst A."/>
            <person name="Krishnamurthi S."/>
            <person name="Ghosh S."/>
            <person name="Osman S."/>
            <person name="McDowall A."/>
            <person name="Ruckmani A."/>
            <person name="Mayilraj S."/>
            <person name="Venkateswaran K."/>
        </authorList>
    </citation>
    <scope>NUCLEOTIDE SEQUENCE [LARGE SCALE GENOMIC DNA]</scope>
    <source>
        <strain evidence="10">1PO1SC</strain>
    </source>
</reference>
<dbReference type="EMBL" id="PISD01000003">
    <property type="protein sequence ID" value="PKG30903.1"/>
    <property type="molecule type" value="Genomic_DNA"/>
</dbReference>
<keyword evidence="2" id="KW-1003">Cell membrane</keyword>
<dbReference type="PANTHER" id="PTHR37937:SF1">
    <property type="entry name" value="CONJUGATIVE TRANSFER: DNA TRANSPORT"/>
    <property type="match status" value="1"/>
</dbReference>
<dbReference type="InterPro" id="IPR051539">
    <property type="entry name" value="T4SS-coupling_protein"/>
</dbReference>
<evidence type="ECO:0000313" key="9">
    <source>
        <dbReference type="EMBL" id="PKG30903.1"/>
    </source>
</evidence>
<feature type="region of interest" description="Disordered" evidence="6">
    <location>
        <begin position="844"/>
        <end position="884"/>
    </location>
</feature>
<dbReference type="InterPro" id="IPR032689">
    <property type="entry name" value="TraG-D_C"/>
</dbReference>
<gene>
    <name evidence="9" type="ORF">CWS20_01000</name>
</gene>
<dbReference type="SUPFAM" id="SSF52540">
    <property type="entry name" value="P-loop containing nucleoside triphosphate hydrolases"/>
    <property type="match status" value="1"/>
</dbReference>
<evidence type="ECO:0000313" key="10">
    <source>
        <dbReference type="Proteomes" id="UP000233343"/>
    </source>
</evidence>
<feature type="transmembrane region" description="Helical" evidence="7">
    <location>
        <begin position="88"/>
        <end position="111"/>
    </location>
</feature>
<feature type="compositionally biased region" description="Basic and acidic residues" evidence="6">
    <location>
        <begin position="856"/>
        <end position="871"/>
    </location>
</feature>
<keyword evidence="3 7" id="KW-0812">Transmembrane</keyword>
<feature type="transmembrane region" description="Helical" evidence="7">
    <location>
        <begin position="132"/>
        <end position="158"/>
    </location>
</feature>
<proteinExistence type="predicted"/>
<dbReference type="GO" id="GO:0005886">
    <property type="term" value="C:plasma membrane"/>
    <property type="evidence" value="ECO:0007669"/>
    <property type="project" value="UniProtKB-SubCell"/>
</dbReference>
<evidence type="ECO:0000256" key="4">
    <source>
        <dbReference type="ARBA" id="ARBA00022989"/>
    </source>
</evidence>
<feature type="transmembrane region" description="Helical" evidence="7">
    <location>
        <begin position="59"/>
        <end position="82"/>
    </location>
</feature>
<feature type="transmembrane region" description="Helical" evidence="7">
    <location>
        <begin position="164"/>
        <end position="182"/>
    </location>
</feature>